<evidence type="ECO:0000313" key="7">
    <source>
        <dbReference type="EMBL" id="GGZ70793.1"/>
    </source>
</evidence>
<evidence type="ECO:0000256" key="3">
    <source>
        <dbReference type="ARBA" id="ARBA00022692"/>
    </source>
</evidence>
<protein>
    <submittedName>
        <fullName evidence="7">MFS transporter</fullName>
    </submittedName>
</protein>
<keyword evidence="8" id="KW-1185">Reference proteome</keyword>
<dbReference type="Proteomes" id="UP000623010">
    <property type="component" value="Unassembled WGS sequence"/>
</dbReference>
<gene>
    <name evidence="7" type="ORF">GCM10010389_05370</name>
</gene>
<feature type="transmembrane region" description="Helical" evidence="6">
    <location>
        <begin position="357"/>
        <end position="383"/>
    </location>
</feature>
<dbReference type="SUPFAM" id="SSF103473">
    <property type="entry name" value="MFS general substrate transporter"/>
    <property type="match status" value="1"/>
</dbReference>
<dbReference type="CDD" id="cd06173">
    <property type="entry name" value="MFS_MefA_like"/>
    <property type="match status" value="1"/>
</dbReference>
<dbReference type="PANTHER" id="PTHR23513:SF11">
    <property type="entry name" value="STAPHYLOFERRIN A TRANSPORTER"/>
    <property type="match status" value="1"/>
</dbReference>
<feature type="transmembrane region" description="Helical" evidence="6">
    <location>
        <begin position="49"/>
        <end position="72"/>
    </location>
</feature>
<feature type="transmembrane region" description="Helical" evidence="6">
    <location>
        <begin position="221"/>
        <end position="242"/>
    </location>
</feature>
<keyword evidence="3 6" id="KW-0812">Transmembrane</keyword>
<dbReference type="GO" id="GO:0022857">
    <property type="term" value="F:transmembrane transporter activity"/>
    <property type="evidence" value="ECO:0007669"/>
    <property type="project" value="InterPro"/>
</dbReference>
<dbReference type="Pfam" id="PF07690">
    <property type="entry name" value="MFS_1"/>
    <property type="match status" value="1"/>
</dbReference>
<dbReference type="InterPro" id="IPR036259">
    <property type="entry name" value="MFS_trans_sf"/>
</dbReference>
<sequence length="407" mass="42442">MKLLQAREPLRYRQFQYQFGGFAVSVIGNTLSQVALTIGLLQATGSATTAGIALTASTLTLVVCILFGGVWADRLPRNLVMAAMDLVRGVVQLAVGAMLLSGHVSLVPLVALQIVFGAAQAFHLPASSGLTRFTVPKEQIQRANALLSFTRSTAGVVGPLLAGALIATVGAGWALVGDGVSFLGSALCAALIKLPRREPRTDSSMFRELAEGFRLVRTSPWIWTSIAGFMCTHVAVAVFMVIGPVMASEGGGALKWSLLIAALGVGDILGDLLLLRFQPRRPLLVARCAELLLAPALVLVALGAHPVVQVVAVAFAGAGMTAADSLWLTTMQHQVPDESLSKVSSYDWLSSVALRPLGYALGAAAGTGDVAGVLCALAVLVLLSRLVSLAYPSVRHLRTPADALVHG</sequence>
<evidence type="ECO:0000256" key="1">
    <source>
        <dbReference type="ARBA" id="ARBA00004651"/>
    </source>
</evidence>
<evidence type="ECO:0000256" key="6">
    <source>
        <dbReference type="SAM" id="Phobius"/>
    </source>
</evidence>
<feature type="transmembrane region" description="Helical" evidence="6">
    <location>
        <begin position="145"/>
        <end position="167"/>
    </location>
</feature>
<dbReference type="EMBL" id="BMWH01000001">
    <property type="protein sequence ID" value="GGZ70793.1"/>
    <property type="molecule type" value="Genomic_DNA"/>
</dbReference>
<dbReference type="RefSeq" id="WP_190055610.1">
    <property type="nucleotide sequence ID" value="NZ_BMWH01000001.1"/>
</dbReference>
<keyword evidence="2" id="KW-1003">Cell membrane</keyword>
<accession>A0A918QX10</accession>
<dbReference type="AlphaFoldDB" id="A0A918QX10"/>
<evidence type="ECO:0000313" key="8">
    <source>
        <dbReference type="Proteomes" id="UP000623010"/>
    </source>
</evidence>
<comment type="subcellular location">
    <subcellularLocation>
        <location evidence="1">Cell membrane</location>
        <topology evidence="1">Multi-pass membrane protein</topology>
    </subcellularLocation>
</comment>
<dbReference type="PANTHER" id="PTHR23513">
    <property type="entry name" value="INTEGRAL MEMBRANE EFFLUX PROTEIN-RELATED"/>
    <property type="match status" value="1"/>
</dbReference>
<evidence type="ECO:0000256" key="4">
    <source>
        <dbReference type="ARBA" id="ARBA00022989"/>
    </source>
</evidence>
<proteinExistence type="predicted"/>
<organism evidence="7 8">
    <name type="scientific">Streptomyces echinoruber</name>
    <dbReference type="NCBI Taxonomy" id="68898"/>
    <lineage>
        <taxon>Bacteria</taxon>
        <taxon>Bacillati</taxon>
        <taxon>Actinomycetota</taxon>
        <taxon>Actinomycetes</taxon>
        <taxon>Kitasatosporales</taxon>
        <taxon>Streptomycetaceae</taxon>
        <taxon>Streptomyces</taxon>
    </lineage>
</organism>
<keyword evidence="5 6" id="KW-0472">Membrane</keyword>
<reference evidence="7" key="2">
    <citation type="submission" date="2020-09" db="EMBL/GenBank/DDBJ databases">
        <authorList>
            <person name="Sun Q."/>
            <person name="Ohkuma M."/>
        </authorList>
    </citation>
    <scope>NUCLEOTIDE SEQUENCE</scope>
    <source>
        <strain evidence="7">JCM 5016</strain>
    </source>
</reference>
<dbReference type="Gene3D" id="1.20.1250.20">
    <property type="entry name" value="MFS general substrate transporter like domains"/>
    <property type="match status" value="1"/>
</dbReference>
<dbReference type="GO" id="GO:0005886">
    <property type="term" value="C:plasma membrane"/>
    <property type="evidence" value="ECO:0007669"/>
    <property type="project" value="UniProtKB-SubCell"/>
</dbReference>
<feature type="transmembrane region" description="Helical" evidence="6">
    <location>
        <begin position="254"/>
        <end position="275"/>
    </location>
</feature>
<reference evidence="7" key="1">
    <citation type="journal article" date="2014" name="Int. J. Syst. Evol. Microbiol.">
        <title>Complete genome sequence of Corynebacterium casei LMG S-19264T (=DSM 44701T), isolated from a smear-ripened cheese.</title>
        <authorList>
            <consortium name="US DOE Joint Genome Institute (JGI-PGF)"/>
            <person name="Walter F."/>
            <person name="Albersmeier A."/>
            <person name="Kalinowski J."/>
            <person name="Ruckert C."/>
        </authorList>
    </citation>
    <scope>NUCLEOTIDE SEQUENCE</scope>
    <source>
        <strain evidence="7">JCM 5016</strain>
    </source>
</reference>
<comment type="caution">
    <text evidence="7">The sequence shown here is derived from an EMBL/GenBank/DDBJ whole genome shotgun (WGS) entry which is preliminary data.</text>
</comment>
<feature type="transmembrane region" description="Helical" evidence="6">
    <location>
        <begin position="296"/>
        <end position="318"/>
    </location>
</feature>
<name>A0A918QX10_9ACTN</name>
<keyword evidence="4 6" id="KW-1133">Transmembrane helix</keyword>
<feature type="transmembrane region" description="Helical" evidence="6">
    <location>
        <begin position="21"/>
        <end position="43"/>
    </location>
</feature>
<evidence type="ECO:0000256" key="2">
    <source>
        <dbReference type="ARBA" id="ARBA00022475"/>
    </source>
</evidence>
<evidence type="ECO:0000256" key="5">
    <source>
        <dbReference type="ARBA" id="ARBA00023136"/>
    </source>
</evidence>
<dbReference type="InterPro" id="IPR011701">
    <property type="entry name" value="MFS"/>
</dbReference>